<proteinExistence type="predicted"/>
<keyword evidence="5" id="KW-1185">Reference proteome</keyword>
<organism evidence="4 5">
    <name type="scientific">Serinibacter salmoneus</name>
    <dbReference type="NCBI Taxonomy" id="556530"/>
    <lineage>
        <taxon>Bacteria</taxon>
        <taxon>Bacillati</taxon>
        <taxon>Actinomycetota</taxon>
        <taxon>Actinomycetes</taxon>
        <taxon>Micrococcales</taxon>
        <taxon>Beutenbergiaceae</taxon>
        <taxon>Serinibacter</taxon>
    </lineage>
</organism>
<dbReference type="SUPFAM" id="SSF53335">
    <property type="entry name" value="S-adenosyl-L-methionine-dependent methyltransferases"/>
    <property type="match status" value="1"/>
</dbReference>
<dbReference type="PIRSF" id="PIRSF004553">
    <property type="entry name" value="CHP00095"/>
    <property type="match status" value="1"/>
</dbReference>
<comment type="caution">
    <text evidence="4">The sequence shown here is derived from an EMBL/GenBank/DDBJ whole genome shotgun (WGS) entry which is preliminary data.</text>
</comment>
<keyword evidence="1 4" id="KW-0489">Methyltransferase</keyword>
<dbReference type="Pfam" id="PF03602">
    <property type="entry name" value="Cons_hypoth95"/>
    <property type="match status" value="1"/>
</dbReference>
<dbReference type="InterPro" id="IPR004398">
    <property type="entry name" value="RNA_MeTrfase_RsmD"/>
</dbReference>
<dbReference type="CDD" id="cd02440">
    <property type="entry name" value="AdoMet_MTases"/>
    <property type="match status" value="1"/>
</dbReference>
<dbReference type="Proteomes" id="UP000224915">
    <property type="component" value="Unassembled WGS sequence"/>
</dbReference>
<keyword evidence="2 4" id="KW-0808">Transferase</keyword>
<gene>
    <name evidence="4" type="ORF">ATL40_1721</name>
</gene>
<dbReference type="NCBIfam" id="TIGR00095">
    <property type="entry name" value="16S rRNA (guanine(966)-N(2))-methyltransferase RsmD"/>
    <property type="match status" value="1"/>
</dbReference>
<evidence type="ECO:0000256" key="2">
    <source>
        <dbReference type="ARBA" id="ARBA00022679"/>
    </source>
</evidence>
<dbReference type="AlphaFoldDB" id="A0A2A9D0E3"/>
<dbReference type="PROSITE" id="PS00092">
    <property type="entry name" value="N6_MTASE"/>
    <property type="match status" value="1"/>
</dbReference>
<dbReference type="GO" id="GO:0031167">
    <property type="term" value="P:rRNA methylation"/>
    <property type="evidence" value="ECO:0007669"/>
    <property type="project" value="InterPro"/>
</dbReference>
<dbReference type="InterPro" id="IPR002052">
    <property type="entry name" value="DNA_methylase_N6_adenine_CS"/>
</dbReference>
<protein>
    <submittedName>
        <fullName evidence="4">16S rRNA (Guanine966-N2)-methyltransferase</fullName>
    </submittedName>
</protein>
<dbReference type="GO" id="GO:0008168">
    <property type="term" value="F:methyltransferase activity"/>
    <property type="evidence" value="ECO:0007669"/>
    <property type="project" value="UniProtKB-KW"/>
</dbReference>
<dbReference type="EMBL" id="PDJD01000001">
    <property type="protein sequence ID" value="PFG20134.1"/>
    <property type="molecule type" value="Genomic_DNA"/>
</dbReference>
<dbReference type="InterPro" id="IPR029063">
    <property type="entry name" value="SAM-dependent_MTases_sf"/>
</dbReference>
<sequence>MRIVAGSAGGRTIAVPPRGTRPTSDRVREALFGRLAAWGVIEGAQVLDLYAGSGALGLEALSRGAQAAVLVEADHRAARVCRENVAALGLPATVRHQKVETYLTEPSDARADLVFLDPPYDLAEPALAVVLERLVPHLAPDALVVVERSSRSPEPTLPLGLVAAQTKKYGETALHYLDHTDDEAGDG</sequence>
<evidence type="ECO:0000313" key="4">
    <source>
        <dbReference type="EMBL" id="PFG20134.1"/>
    </source>
</evidence>
<dbReference type="Gene3D" id="3.40.50.150">
    <property type="entry name" value="Vaccinia Virus protein VP39"/>
    <property type="match status" value="1"/>
</dbReference>
<evidence type="ECO:0000256" key="3">
    <source>
        <dbReference type="SAM" id="MobiDB-lite"/>
    </source>
</evidence>
<feature type="region of interest" description="Disordered" evidence="3">
    <location>
        <begin position="1"/>
        <end position="21"/>
    </location>
</feature>
<dbReference type="GO" id="GO:0003676">
    <property type="term" value="F:nucleic acid binding"/>
    <property type="evidence" value="ECO:0007669"/>
    <property type="project" value="InterPro"/>
</dbReference>
<evidence type="ECO:0000313" key="5">
    <source>
        <dbReference type="Proteomes" id="UP000224915"/>
    </source>
</evidence>
<name>A0A2A9D0E3_9MICO</name>
<evidence type="ECO:0000256" key="1">
    <source>
        <dbReference type="ARBA" id="ARBA00022603"/>
    </source>
</evidence>
<reference evidence="4 5" key="1">
    <citation type="submission" date="2017-10" db="EMBL/GenBank/DDBJ databases">
        <title>Sequencing the genomes of 1000 actinobacteria strains.</title>
        <authorList>
            <person name="Klenk H.-P."/>
        </authorList>
    </citation>
    <scope>NUCLEOTIDE SEQUENCE [LARGE SCALE GENOMIC DNA]</scope>
    <source>
        <strain evidence="4 5">DSM 21801</strain>
    </source>
</reference>
<dbReference type="OrthoDB" id="9803017at2"/>
<accession>A0A2A9D0E3</accession>
<dbReference type="PANTHER" id="PTHR43542">
    <property type="entry name" value="METHYLTRANSFERASE"/>
    <property type="match status" value="1"/>
</dbReference>
<dbReference type="PANTHER" id="PTHR43542:SF1">
    <property type="entry name" value="METHYLTRANSFERASE"/>
    <property type="match status" value="1"/>
</dbReference>
<dbReference type="RefSeq" id="WP_098469162.1">
    <property type="nucleotide sequence ID" value="NZ_PDJD01000001.1"/>
</dbReference>